<organism evidence="2 3">
    <name type="scientific">Roseivirga echinicomitans</name>
    <dbReference type="NCBI Taxonomy" id="296218"/>
    <lineage>
        <taxon>Bacteria</taxon>
        <taxon>Pseudomonadati</taxon>
        <taxon>Bacteroidota</taxon>
        <taxon>Cytophagia</taxon>
        <taxon>Cytophagales</taxon>
        <taxon>Roseivirgaceae</taxon>
        <taxon>Roseivirga</taxon>
    </lineage>
</organism>
<name>A0A150XY43_9BACT</name>
<evidence type="ECO:0000313" key="2">
    <source>
        <dbReference type="EMBL" id="KYG83572.1"/>
    </source>
</evidence>
<keyword evidence="1" id="KW-0812">Transmembrane</keyword>
<dbReference type="EMBL" id="LRDB01000001">
    <property type="protein sequence ID" value="KYG83572.1"/>
    <property type="molecule type" value="Genomic_DNA"/>
</dbReference>
<evidence type="ECO:0000256" key="1">
    <source>
        <dbReference type="SAM" id="Phobius"/>
    </source>
</evidence>
<comment type="caution">
    <text evidence="2">The sequence shown here is derived from an EMBL/GenBank/DDBJ whole genome shotgun (WGS) entry which is preliminary data.</text>
</comment>
<dbReference type="Proteomes" id="UP000075615">
    <property type="component" value="Unassembled WGS sequence"/>
</dbReference>
<dbReference type="RefSeq" id="WP_068410628.1">
    <property type="nucleotide sequence ID" value="NZ_LRDB01000001.1"/>
</dbReference>
<feature type="transmembrane region" description="Helical" evidence="1">
    <location>
        <begin position="113"/>
        <end position="134"/>
    </location>
</feature>
<proteinExistence type="predicted"/>
<dbReference type="OrthoDB" id="838246at2"/>
<evidence type="ECO:0008006" key="4">
    <source>
        <dbReference type="Google" id="ProtNLM"/>
    </source>
</evidence>
<dbReference type="AlphaFoldDB" id="A0A150XY43"/>
<keyword evidence="1" id="KW-0472">Membrane</keyword>
<keyword evidence="1" id="KW-1133">Transmembrane helix</keyword>
<accession>A0A150XY43</accession>
<dbReference type="STRING" id="296218.AWN68_01850"/>
<keyword evidence="3" id="KW-1185">Reference proteome</keyword>
<reference evidence="2 3" key="1">
    <citation type="submission" date="2016-01" db="EMBL/GenBank/DDBJ databases">
        <title>Genome sequencing of Roseivirga echinicomitans KMM 6058.</title>
        <authorList>
            <person name="Selvaratnam C."/>
            <person name="Thevarajoo S."/>
            <person name="Goh K.M."/>
            <person name="Ee R."/>
            <person name="Chan K.-G."/>
            <person name="Chong C.S."/>
        </authorList>
    </citation>
    <scope>NUCLEOTIDE SEQUENCE [LARGE SCALE GENOMIC DNA]</scope>
    <source>
        <strain evidence="2 3">KMM 6058</strain>
    </source>
</reference>
<protein>
    <recommendedName>
        <fullName evidence="4">Ligand-binding SRPBCC domain-containing protein</fullName>
    </recommendedName>
</protein>
<dbReference type="Gene3D" id="3.30.530.20">
    <property type="match status" value="1"/>
</dbReference>
<sequence length="145" mass="17347">MKIKISTKVEQDLTKVKNGFNERLFISLSPPFPKVELNRYDGCEPGDIVALSLNFGIFKQEWVSEIVDQTDSEELFEFVDVGRRLPTFIRKWKHRHIIKRMDSGSLIVDDIEYSTPFILLNYVLYPLVYFQFIYRKPIYKKWFRD</sequence>
<dbReference type="InterPro" id="IPR023393">
    <property type="entry name" value="START-like_dom_sf"/>
</dbReference>
<evidence type="ECO:0000313" key="3">
    <source>
        <dbReference type="Proteomes" id="UP000075615"/>
    </source>
</evidence>
<gene>
    <name evidence="2" type="ORF">AWN68_01850</name>
</gene>